<dbReference type="Pfam" id="PF00498">
    <property type="entry name" value="FHA"/>
    <property type="match status" value="1"/>
</dbReference>
<dbReference type="Gene3D" id="2.60.200.20">
    <property type="match status" value="1"/>
</dbReference>
<dbReference type="Gene3D" id="3.90.640.10">
    <property type="entry name" value="Actin, Chain A, domain 4"/>
    <property type="match status" value="1"/>
</dbReference>
<keyword evidence="2" id="KW-0067">ATP-binding</keyword>
<dbReference type="RefSeq" id="WP_087318384.1">
    <property type="nucleotide sequence ID" value="NZ_JAHOJA010000030.1"/>
</dbReference>
<protein>
    <submittedName>
        <fullName evidence="5">FHA domain-containing protein</fullName>
    </submittedName>
</protein>
<evidence type="ECO:0000256" key="2">
    <source>
        <dbReference type="ARBA" id="ARBA00022840"/>
    </source>
</evidence>
<dbReference type="GO" id="GO:0005524">
    <property type="term" value="F:ATP binding"/>
    <property type="evidence" value="ECO:0007669"/>
    <property type="project" value="UniProtKB-KW"/>
</dbReference>
<dbReference type="EMBL" id="QSQU01000004">
    <property type="protein sequence ID" value="RGK66411.1"/>
    <property type="molecule type" value="Genomic_DNA"/>
</dbReference>
<sequence length="471" mass="52165">MGNWVCIDFGTCNSAAAIEIDGRPKLVSPNNVPFFPTVACVLSRDKIVVCQNAESFKTHYPESFLQEFKLDIANSPDCNGVDYQKVVAEILRYIKGCSEVENNGARLDRVILTIPAIYTEQDSRKDIMRLAALDAGFTTVEFLREPQAAAWHYAYINDSHSAGLSLIYDLGGGTFDPALMDMGEVDNPTFLGCNSGVKCGGQYFDAAVYKKAQKEAKDMDKPLVREKRWNDYEACKKLKESLSASPSGTIMLSNDEFFSLNREGLNALIGEKLDLTLSACDSMLKTAHKEWTHINQVLLVGGSTSIPLVSEKLRQHLASHNASEVRIIRSMTGINGEYNHNYAVCLGGIAYIERLLDKQEQPSMAEEQIGILICGNEVCQLKEGVNTFGRSSEQDFSFSDPAMSREHFTIDVSRNSSGHYEYLVTTMSQKKATIINDRLALNLNVPFAPRNIALVDGATIQAGVTRFQFKK</sequence>
<evidence type="ECO:0000313" key="4">
    <source>
        <dbReference type="EMBL" id="OUQ67109.1"/>
    </source>
</evidence>
<dbReference type="PRINTS" id="PR00301">
    <property type="entry name" value="HEATSHOCK70"/>
</dbReference>
<dbReference type="InterPro" id="IPR008984">
    <property type="entry name" value="SMAD_FHA_dom_sf"/>
</dbReference>
<evidence type="ECO:0000313" key="7">
    <source>
        <dbReference type="Proteomes" id="UP000261210"/>
    </source>
</evidence>
<proteinExistence type="predicted"/>
<dbReference type="CDD" id="cd00060">
    <property type="entry name" value="FHA"/>
    <property type="match status" value="1"/>
</dbReference>
<dbReference type="InterPro" id="IPR000253">
    <property type="entry name" value="FHA_dom"/>
</dbReference>
<dbReference type="Proteomes" id="UP000196036">
    <property type="component" value="Unassembled WGS sequence"/>
</dbReference>
<dbReference type="AlphaFoldDB" id="A0A1Y4VAK2"/>
<name>A0A1Y4VAK2_9BACE</name>
<gene>
    <name evidence="4" type="ORF">B5E52_12905</name>
    <name evidence="5" type="ORF">DXD03_03880</name>
</gene>
<dbReference type="PROSITE" id="PS50006">
    <property type="entry name" value="FHA_DOMAIN"/>
    <property type="match status" value="1"/>
</dbReference>
<comment type="caution">
    <text evidence="4">The sequence shown here is derived from an EMBL/GenBank/DDBJ whole genome shotgun (WGS) entry which is preliminary data.</text>
</comment>
<reference evidence="6" key="1">
    <citation type="submission" date="2017-04" db="EMBL/GenBank/DDBJ databases">
        <title>Function of individual gut microbiota members based on whole genome sequencing of pure cultures obtained from chicken caecum.</title>
        <authorList>
            <person name="Medvecky M."/>
            <person name="Cejkova D."/>
            <person name="Polansky O."/>
            <person name="Karasova D."/>
            <person name="Kubasova T."/>
            <person name="Cizek A."/>
            <person name="Rychlik I."/>
        </authorList>
    </citation>
    <scope>NUCLEOTIDE SEQUENCE [LARGE SCALE GENOMIC DNA]</scope>
    <source>
        <strain evidence="6">An109</strain>
    </source>
</reference>
<feature type="domain" description="FHA" evidence="3">
    <location>
        <begin position="386"/>
        <end position="440"/>
    </location>
</feature>
<dbReference type="GO" id="GO:0140662">
    <property type="term" value="F:ATP-dependent protein folding chaperone"/>
    <property type="evidence" value="ECO:0007669"/>
    <property type="project" value="InterPro"/>
</dbReference>
<evidence type="ECO:0000313" key="5">
    <source>
        <dbReference type="EMBL" id="RGK66411.1"/>
    </source>
</evidence>
<organism evidence="4 6">
    <name type="scientific">Bacteroides xylanisolvens</name>
    <dbReference type="NCBI Taxonomy" id="371601"/>
    <lineage>
        <taxon>Bacteria</taxon>
        <taxon>Pseudomonadati</taxon>
        <taxon>Bacteroidota</taxon>
        <taxon>Bacteroidia</taxon>
        <taxon>Bacteroidales</taxon>
        <taxon>Bacteroidaceae</taxon>
        <taxon>Bacteroides</taxon>
    </lineage>
</organism>
<reference evidence="4" key="2">
    <citation type="journal article" date="2018" name="BMC Genomics">
        <title>Whole genome sequencing and function prediction of 133 gut anaerobes isolated from chicken caecum in pure cultures.</title>
        <authorList>
            <person name="Medvecky M."/>
            <person name="Cejkova D."/>
            <person name="Polansky O."/>
            <person name="Karasova D."/>
            <person name="Kubasova T."/>
            <person name="Cizek A."/>
            <person name="Rychlik I."/>
        </authorList>
    </citation>
    <scope>NUCLEOTIDE SEQUENCE</scope>
    <source>
        <strain evidence="4">An109</strain>
    </source>
</reference>
<dbReference type="SUPFAM" id="SSF53067">
    <property type="entry name" value="Actin-like ATPase domain"/>
    <property type="match status" value="2"/>
</dbReference>
<dbReference type="EMBL" id="NFLW01000024">
    <property type="protein sequence ID" value="OUQ67109.1"/>
    <property type="molecule type" value="Genomic_DNA"/>
</dbReference>
<dbReference type="SUPFAM" id="SSF49879">
    <property type="entry name" value="SMAD/FHA domain"/>
    <property type="match status" value="1"/>
</dbReference>
<keyword evidence="1" id="KW-0547">Nucleotide-binding</keyword>
<evidence type="ECO:0000313" key="6">
    <source>
        <dbReference type="Proteomes" id="UP000196036"/>
    </source>
</evidence>
<dbReference type="InterPro" id="IPR013126">
    <property type="entry name" value="Hsp_70_fam"/>
</dbReference>
<accession>A0A1Y4VAK2</accession>
<dbReference type="PANTHER" id="PTHR42749:SF1">
    <property type="entry name" value="CELL SHAPE-DETERMINING PROTEIN MREB"/>
    <property type="match status" value="1"/>
</dbReference>
<dbReference type="InterPro" id="IPR043129">
    <property type="entry name" value="ATPase_NBD"/>
</dbReference>
<evidence type="ECO:0000256" key="1">
    <source>
        <dbReference type="ARBA" id="ARBA00022741"/>
    </source>
</evidence>
<dbReference type="Pfam" id="PF00012">
    <property type="entry name" value="HSP70"/>
    <property type="match status" value="1"/>
</dbReference>
<reference evidence="5 7" key="3">
    <citation type="submission" date="2018-08" db="EMBL/GenBank/DDBJ databases">
        <title>A genome reference for cultivated species of the human gut microbiota.</title>
        <authorList>
            <person name="Zou Y."/>
            <person name="Xue W."/>
            <person name="Luo G."/>
        </authorList>
    </citation>
    <scope>NUCLEOTIDE SEQUENCE [LARGE SCALE GENOMIC DNA]</scope>
    <source>
        <strain evidence="5 7">TF10-34</strain>
    </source>
</reference>
<evidence type="ECO:0000259" key="3">
    <source>
        <dbReference type="PROSITE" id="PS50006"/>
    </source>
</evidence>
<dbReference type="Gene3D" id="3.30.420.40">
    <property type="match status" value="2"/>
</dbReference>
<dbReference type="PANTHER" id="PTHR42749">
    <property type="entry name" value="CELL SHAPE-DETERMINING PROTEIN MREB"/>
    <property type="match status" value="1"/>
</dbReference>
<dbReference type="Proteomes" id="UP000261210">
    <property type="component" value="Unassembled WGS sequence"/>
</dbReference>